<evidence type="ECO:0000256" key="1">
    <source>
        <dbReference type="SAM" id="Phobius"/>
    </source>
</evidence>
<organism evidence="2 3">
    <name type="scientific">Populus alba x Populus x berolinensis</name>
    <dbReference type="NCBI Taxonomy" id="444605"/>
    <lineage>
        <taxon>Eukaryota</taxon>
        <taxon>Viridiplantae</taxon>
        <taxon>Streptophyta</taxon>
        <taxon>Embryophyta</taxon>
        <taxon>Tracheophyta</taxon>
        <taxon>Spermatophyta</taxon>
        <taxon>Magnoliopsida</taxon>
        <taxon>eudicotyledons</taxon>
        <taxon>Gunneridae</taxon>
        <taxon>Pentapetalae</taxon>
        <taxon>rosids</taxon>
        <taxon>fabids</taxon>
        <taxon>Malpighiales</taxon>
        <taxon>Salicaceae</taxon>
        <taxon>Saliceae</taxon>
        <taxon>Populus</taxon>
    </lineage>
</organism>
<proteinExistence type="predicted"/>
<name>A0AAD6RTX1_9ROSI</name>
<comment type="caution">
    <text evidence="2">The sequence shown here is derived from an EMBL/GenBank/DDBJ whole genome shotgun (WGS) entry which is preliminary data.</text>
</comment>
<evidence type="ECO:0000313" key="3">
    <source>
        <dbReference type="Proteomes" id="UP001164929"/>
    </source>
</evidence>
<evidence type="ECO:0000313" key="2">
    <source>
        <dbReference type="EMBL" id="KAJ7015075.1"/>
    </source>
</evidence>
<dbReference type="AlphaFoldDB" id="A0AAD6RTX1"/>
<dbReference type="Proteomes" id="UP001164929">
    <property type="component" value="Chromosome 1"/>
</dbReference>
<sequence>MALKAVLVVVANRRMAWTVVGLSSSSSLCFFSCPVLLCFCFLLRFLTVLLSCVLRWRLLAGGIAVGGNGGSSPLCAEYILWLLQPEDASVFLCRDGVTAGEISVVDMAP</sequence>
<keyword evidence="1" id="KW-0472">Membrane</keyword>
<reference evidence="2 3" key="1">
    <citation type="journal article" date="2023" name="Mol. Ecol. Resour.">
        <title>Chromosome-level genome assembly of a triploid poplar Populus alba 'Berolinensis'.</title>
        <authorList>
            <person name="Chen S."/>
            <person name="Yu Y."/>
            <person name="Wang X."/>
            <person name="Wang S."/>
            <person name="Zhang T."/>
            <person name="Zhou Y."/>
            <person name="He R."/>
            <person name="Meng N."/>
            <person name="Wang Y."/>
            <person name="Liu W."/>
            <person name="Liu Z."/>
            <person name="Liu J."/>
            <person name="Guo Q."/>
            <person name="Huang H."/>
            <person name="Sederoff R.R."/>
            <person name="Wang G."/>
            <person name="Qu G."/>
            <person name="Chen S."/>
        </authorList>
    </citation>
    <scope>NUCLEOTIDE SEQUENCE [LARGE SCALE GENOMIC DNA]</scope>
    <source>
        <strain evidence="2">SC-2020</strain>
    </source>
</reference>
<feature type="transmembrane region" description="Helical" evidence="1">
    <location>
        <begin position="25"/>
        <end position="50"/>
    </location>
</feature>
<keyword evidence="1" id="KW-1133">Transmembrane helix</keyword>
<gene>
    <name evidence="2" type="ORF">NC653_004390</name>
</gene>
<accession>A0AAD6RTX1</accession>
<protein>
    <submittedName>
        <fullName evidence="2">Uncharacterized protein</fullName>
    </submittedName>
</protein>
<keyword evidence="3" id="KW-1185">Reference proteome</keyword>
<dbReference type="EMBL" id="JAQIZT010000001">
    <property type="protein sequence ID" value="KAJ7015075.1"/>
    <property type="molecule type" value="Genomic_DNA"/>
</dbReference>
<keyword evidence="1" id="KW-0812">Transmembrane</keyword>